<evidence type="ECO:0000313" key="2">
    <source>
        <dbReference type="EMBL" id="RDI29386.1"/>
    </source>
</evidence>
<dbReference type="RefSeq" id="WP_147284320.1">
    <property type="nucleotide sequence ID" value="NZ_QQAV01000001.1"/>
</dbReference>
<dbReference type="Proteomes" id="UP000255265">
    <property type="component" value="Unassembled WGS sequence"/>
</dbReference>
<dbReference type="InterPro" id="IPR036890">
    <property type="entry name" value="HATPase_C_sf"/>
</dbReference>
<name>A0A370FNS3_9BURK</name>
<gene>
    <name evidence="2" type="ORF">DFR41_1011142</name>
</gene>
<dbReference type="SUPFAM" id="SSF55874">
    <property type="entry name" value="ATPase domain of HSP90 chaperone/DNA topoisomerase II/histidine kinase"/>
    <property type="match status" value="1"/>
</dbReference>
<feature type="region of interest" description="Disordered" evidence="1">
    <location>
        <begin position="1"/>
        <end position="25"/>
    </location>
</feature>
<accession>A0A370FNS3</accession>
<proteinExistence type="predicted"/>
<dbReference type="AlphaFoldDB" id="A0A370FNS3"/>
<protein>
    <submittedName>
        <fullName evidence="2">Uncharacterized protein</fullName>
    </submittedName>
</protein>
<evidence type="ECO:0000256" key="1">
    <source>
        <dbReference type="SAM" id="MobiDB-lite"/>
    </source>
</evidence>
<sequence>MVRAGARTDATGWRPAPVPLPAEMPPGDTTADLRAVLAAMAAGPRLAPGVSVDWQLPAHALWVAMAPGGLAQALGRLLALAAELLAPAGGVLRVHARAEGSTAAVSVVDEPADRQPPVLARRVHGFSQAVHPERDAALRPLAECAQAIDAHRGRLYAAPSAWGAMGATLRLPLAPSVKEQA</sequence>
<organism evidence="2 3">
    <name type="scientific">Pseudacidovorax intermedius</name>
    <dbReference type="NCBI Taxonomy" id="433924"/>
    <lineage>
        <taxon>Bacteria</taxon>
        <taxon>Pseudomonadati</taxon>
        <taxon>Pseudomonadota</taxon>
        <taxon>Betaproteobacteria</taxon>
        <taxon>Burkholderiales</taxon>
        <taxon>Comamonadaceae</taxon>
        <taxon>Pseudacidovorax</taxon>
    </lineage>
</organism>
<dbReference type="EMBL" id="QQAV01000001">
    <property type="protein sequence ID" value="RDI29386.1"/>
    <property type="molecule type" value="Genomic_DNA"/>
</dbReference>
<keyword evidence="3" id="KW-1185">Reference proteome</keyword>
<reference evidence="2 3" key="1">
    <citation type="submission" date="2018-07" db="EMBL/GenBank/DDBJ databases">
        <title>Genomic Encyclopedia of Type Strains, Phase IV (KMG-IV): sequencing the most valuable type-strain genomes for metagenomic binning, comparative biology and taxonomic classification.</title>
        <authorList>
            <person name="Goeker M."/>
        </authorList>
    </citation>
    <scope>NUCLEOTIDE SEQUENCE [LARGE SCALE GENOMIC DNA]</scope>
    <source>
        <strain evidence="2 3">DSM 21352</strain>
    </source>
</reference>
<dbReference type="OrthoDB" id="8859414at2"/>
<comment type="caution">
    <text evidence="2">The sequence shown here is derived from an EMBL/GenBank/DDBJ whole genome shotgun (WGS) entry which is preliminary data.</text>
</comment>
<evidence type="ECO:0000313" key="3">
    <source>
        <dbReference type="Proteomes" id="UP000255265"/>
    </source>
</evidence>